<dbReference type="OrthoDB" id="4332134at2"/>
<dbReference type="HOGENOM" id="CLU_153929_0_0_11"/>
<dbReference type="EMBL" id="AL589148">
    <property type="protein sequence ID" value="CAC36618.1"/>
    <property type="molecule type" value="Genomic_DNA"/>
</dbReference>
<sequence length="138" mass="15403">MTGSRTVRTTLTRQGVAVRDNAQRTIPAIKFERGQFVLYRDPEMFWSGQAGHTFVCRVHRAWLEGTYDLVAVATGRFVHHASGDYMRLLPPVDAMRDIDTAPLNTDGAADDMTAAAIAWLTQQHATANHRPELPAQRD</sequence>
<dbReference type="PATRIC" id="fig|100226.15.peg.8045"/>
<reference evidence="2" key="2">
    <citation type="journal article" date="2002" name="Nature">
        <title>Complete genome sequence of the model actinomycete Streptomyces coelicolor A3(2).</title>
        <authorList>
            <person name="Bentley S.D."/>
            <person name="Chater K.F."/>
            <person name="Cerdeno-Tarraga A.M."/>
            <person name="Challis G.L."/>
            <person name="Thomson N.R."/>
            <person name="James K.D."/>
            <person name="Harris D.E."/>
            <person name="Quail M.A."/>
            <person name="Kieser H."/>
            <person name="Harper D."/>
            <person name="Bateman A."/>
            <person name="Brown S."/>
            <person name="Chandra G."/>
            <person name="Chen C.W."/>
            <person name="Collins M."/>
            <person name="Cronin A."/>
            <person name="Fraser A."/>
            <person name="Goble A."/>
            <person name="Hidalgo J."/>
            <person name="Hornsby T."/>
            <person name="Howarth S."/>
            <person name="Huang C.H."/>
            <person name="Kieser T."/>
            <person name="Larke L."/>
            <person name="Murphy L."/>
            <person name="Oliver K."/>
            <person name="O'Neil S."/>
            <person name="Rabbinowitsch E."/>
            <person name="Rajandream M.A."/>
            <person name="Rutherford K."/>
            <person name="Rutter S."/>
            <person name="Seeger K."/>
            <person name="Saunders D."/>
            <person name="Sharp S."/>
            <person name="Squares R."/>
            <person name="Squares S."/>
            <person name="Taylor K."/>
            <person name="Warren T."/>
            <person name="Wietzorrek A."/>
            <person name="Woodward J."/>
            <person name="Barrell B.G."/>
            <person name="Parkhill J."/>
            <person name="Hopwood D.A."/>
        </authorList>
    </citation>
    <scope>NUCLEOTIDE SEQUENCE [LARGE SCALE GENOMIC DNA]</scope>
    <source>
        <strain evidence="2">ATCC BAA-471 / A3(2) / M145</strain>
    </source>
</reference>
<reference evidence="1 2" key="1">
    <citation type="journal article" date="1998" name="J. Bacteriol.">
        <title>Cloning and physical mapping of the EcoRI fragments of the giant linear plasmid SCP1.</title>
        <authorList>
            <person name="Redenbach M."/>
            <person name="Ikeda K."/>
            <person name="Yamasaki M."/>
            <person name="Kinashi H."/>
        </authorList>
    </citation>
    <scope>NUCLEOTIDE SEQUENCE [LARGE SCALE GENOMIC DNA]</scope>
    <source>
        <strain evidence="2">ATCC BAA-471 / A3(2) / M145</strain>
    </source>
</reference>
<reference evidence="1 2" key="4">
    <citation type="journal article" date="2009" name="Mol. Microbiol.">
        <title>Extracellular signalling, translational control, two repressors and an activator all contribute to the regulation of methylenomycin production in Streptomyces coelicolor.</title>
        <authorList>
            <person name="O'Rourke S."/>
            <person name="Wietzorrek A."/>
            <person name="Fowler K."/>
            <person name="Corre C."/>
            <person name="Challis G.L."/>
            <person name="Chater K.F."/>
        </authorList>
    </citation>
    <scope>NUCLEOTIDE SEQUENCE [LARGE SCALE GENOMIC DNA]</scope>
    <source>
        <strain evidence="2">ATCC BAA-471 / A3(2) / M145</strain>
    </source>
</reference>
<protein>
    <submittedName>
        <fullName evidence="1">Uncharacterized protein</fullName>
    </submittedName>
</protein>
<organism evidence="1 2">
    <name type="scientific">Streptomyces coelicolor (strain ATCC BAA-471 / A3(2) / M145)</name>
    <dbReference type="NCBI Taxonomy" id="100226"/>
    <lineage>
        <taxon>Bacteria</taxon>
        <taxon>Bacillati</taxon>
        <taxon>Actinomycetota</taxon>
        <taxon>Actinomycetes</taxon>
        <taxon>Kitasatosporales</taxon>
        <taxon>Streptomycetaceae</taxon>
        <taxon>Streptomyces</taxon>
        <taxon>Streptomyces albidoflavus group</taxon>
    </lineage>
</organism>
<evidence type="ECO:0000313" key="2">
    <source>
        <dbReference type="Proteomes" id="UP000001973"/>
    </source>
</evidence>
<dbReference type="Proteomes" id="UP000001973">
    <property type="component" value="Plasmid SCP1"/>
</dbReference>
<reference evidence="1 2" key="3">
    <citation type="journal article" date="2008" name="Proc. Natl. Acad. Sci. U.S.A.">
        <title>2-Alkyl-4-hydroxymethylfuran-3-carboxylic acids, antibiotic production inducers discovered by Streptomyces coelicolor genome mining.</title>
        <authorList>
            <person name="Corre C."/>
            <person name="Song L."/>
            <person name="O'Rourke S."/>
            <person name="Chater K.F."/>
            <person name="Challis G.L."/>
        </authorList>
    </citation>
    <scope>NUCLEOTIDE SEQUENCE [LARGE SCALE GENOMIC DNA]</scope>
    <source>
        <strain evidence="2">ATCC BAA-471 / A3(2) / M145</strain>
    </source>
</reference>
<keyword evidence="2" id="KW-1185">Reference proteome</keyword>
<name>Q9AD53_STRCO</name>
<gene>
    <name evidence="1" type="ordered locus">SCP1.97</name>
</gene>
<geneLocation type="plasmid" evidence="2">
    <name>SCP1</name>
</geneLocation>
<dbReference type="InParanoid" id="Q9AD53"/>
<proteinExistence type="predicted"/>
<dbReference type="STRING" id="100226.gene:17765602"/>
<dbReference type="KEGG" id="sco:SCP1.97"/>
<dbReference type="AlphaFoldDB" id="Q9AD53"/>
<evidence type="ECO:0000313" key="1">
    <source>
        <dbReference type="EMBL" id="CAC36618.1"/>
    </source>
</evidence>
<accession>Q9AD53</accession>